<dbReference type="InterPro" id="IPR002933">
    <property type="entry name" value="Peptidase_M20"/>
</dbReference>
<organism evidence="6 7">
    <name type="scientific">Candidatus Dojkabacteria bacterium</name>
    <dbReference type="NCBI Taxonomy" id="2099670"/>
    <lineage>
        <taxon>Bacteria</taxon>
        <taxon>Candidatus Dojkabacteria</taxon>
    </lineage>
</organism>
<dbReference type="PROSITE" id="PS00759">
    <property type="entry name" value="ARGE_DAPE_CPG2_2"/>
    <property type="match status" value="1"/>
</dbReference>
<dbReference type="GO" id="GO:0046872">
    <property type="term" value="F:metal ion binding"/>
    <property type="evidence" value="ECO:0007669"/>
    <property type="project" value="UniProtKB-KW"/>
</dbReference>
<dbReference type="InterPro" id="IPR011650">
    <property type="entry name" value="Peptidase_M20_dimer"/>
</dbReference>
<dbReference type="SUPFAM" id="SSF55031">
    <property type="entry name" value="Bacterial exopeptidase dimerisation domain"/>
    <property type="match status" value="1"/>
</dbReference>
<evidence type="ECO:0000259" key="5">
    <source>
        <dbReference type="Pfam" id="PF07687"/>
    </source>
</evidence>
<evidence type="ECO:0000313" key="6">
    <source>
        <dbReference type="EMBL" id="MCA9385191.1"/>
    </source>
</evidence>
<dbReference type="Proteomes" id="UP000754563">
    <property type="component" value="Unassembled WGS sequence"/>
</dbReference>
<feature type="domain" description="Peptidase M20 dimerisation" evidence="5">
    <location>
        <begin position="176"/>
        <end position="279"/>
    </location>
</feature>
<evidence type="ECO:0000256" key="1">
    <source>
        <dbReference type="ARBA" id="ARBA00001947"/>
    </source>
</evidence>
<dbReference type="SUPFAM" id="SSF53187">
    <property type="entry name" value="Zn-dependent exopeptidases"/>
    <property type="match status" value="1"/>
</dbReference>
<name>A0A955L7R8_9BACT</name>
<reference evidence="6" key="2">
    <citation type="journal article" date="2021" name="Microbiome">
        <title>Successional dynamics and alternative stable states in a saline activated sludge microbial community over 9 years.</title>
        <authorList>
            <person name="Wang Y."/>
            <person name="Ye J."/>
            <person name="Ju F."/>
            <person name="Liu L."/>
            <person name="Boyd J.A."/>
            <person name="Deng Y."/>
            <person name="Parks D.H."/>
            <person name="Jiang X."/>
            <person name="Yin X."/>
            <person name="Woodcroft B.J."/>
            <person name="Tyson G.W."/>
            <person name="Hugenholtz P."/>
            <person name="Polz M.F."/>
            <person name="Zhang T."/>
        </authorList>
    </citation>
    <scope>NUCLEOTIDE SEQUENCE</scope>
    <source>
        <strain evidence="6">HKST-UBA11</strain>
    </source>
</reference>
<gene>
    <name evidence="6" type="ORF">KC717_00925</name>
</gene>
<proteinExistence type="predicted"/>
<dbReference type="GO" id="GO:0016787">
    <property type="term" value="F:hydrolase activity"/>
    <property type="evidence" value="ECO:0007669"/>
    <property type="project" value="UniProtKB-KW"/>
</dbReference>
<dbReference type="EMBL" id="JAGQLH010000007">
    <property type="protein sequence ID" value="MCA9385191.1"/>
    <property type="molecule type" value="Genomic_DNA"/>
</dbReference>
<dbReference type="InterPro" id="IPR050072">
    <property type="entry name" value="Peptidase_M20A"/>
</dbReference>
<dbReference type="AlphaFoldDB" id="A0A955L7R8"/>
<dbReference type="Pfam" id="PF01546">
    <property type="entry name" value="Peptidase_M20"/>
    <property type="match status" value="1"/>
</dbReference>
<comment type="cofactor">
    <cofactor evidence="1">
        <name>Zn(2+)</name>
        <dbReference type="ChEBI" id="CHEBI:29105"/>
    </cofactor>
</comment>
<dbReference type="PANTHER" id="PTHR43808:SF9">
    <property type="entry name" value="BLL0789 PROTEIN"/>
    <property type="match status" value="1"/>
</dbReference>
<protein>
    <submittedName>
        <fullName evidence="6">M20/M25/M40 family metallo-hydrolase</fullName>
    </submittedName>
</protein>
<keyword evidence="3" id="KW-0378">Hydrolase</keyword>
<sequence length="376" mass="41409">MNNLDLLIQLVEQNSHSYSKAGVDAVGAIVESELPFMKTTRYRHESMGDLLVFTSEEQVEGEDKIILSGHSDTVFPPDTEFKVIQKGDKLHGPGTQDMKAGLVTIIRVLQKLHKEGKLKNITFTLIPDEEAGTKAHLDVLLNEVYPQFEIGLVFESSTEYNDNGAFLPMKRTLVTERKGGGLAFFDVTSKGGHAGVLTQRKDRISSVEEACYIALELEKLANYDEGTTLNPGKICGGIAGNVIAYECKLEADYRVVTVEEEQRIVNALNTIAETPYRDGTSTKLTLKFNRPPMVPTKRTPELVELAQNVANALNMEIVTEKRGGFSDGNDISSKGVTVLDGFGPHGNGEHSLDEFVYLSAIQPSIDYSYEFLTTLL</sequence>
<dbReference type="InterPro" id="IPR001261">
    <property type="entry name" value="ArgE/DapE_CS"/>
</dbReference>
<dbReference type="PANTHER" id="PTHR43808">
    <property type="entry name" value="ACETYLORNITHINE DEACETYLASE"/>
    <property type="match status" value="1"/>
</dbReference>
<evidence type="ECO:0000256" key="2">
    <source>
        <dbReference type="ARBA" id="ARBA00022723"/>
    </source>
</evidence>
<comment type="caution">
    <text evidence="6">The sequence shown here is derived from an EMBL/GenBank/DDBJ whole genome shotgun (WGS) entry which is preliminary data.</text>
</comment>
<dbReference type="Pfam" id="PF07687">
    <property type="entry name" value="M20_dimer"/>
    <property type="match status" value="1"/>
</dbReference>
<accession>A0A955L7R8</accession>
<dbReference type="Gene3D" id="3.30.70.360">
    <property type="match status" value="1"/>
</dbReference>
<evidence type="ECO:0000256" key="4">
    <source>
        <dbReference type="ARBA" id="ARBA00022833"/>
    </source>
</evidence>
<evidence type="ECO:0000256" key="3">
    <source>
        <dbReference type="ARBA" id="ARBA00022801"/>
    </source>
</evidence>
<keyword evidence="2" id="KW-0479">Metal-binding</keyword>
<evidence type="ECO:0000313" key="7">
    <source>
        <dbReference type="Proteomes" id="UP000754563"/>
    </source>
</evidence>
<keyword evidence="4" id="KW-0862">Zinc</keyword>
<dbReference type="InterPro" id="IPR036264">
    <property type="entry name" value="Bact_exopeptidase_dim_dom"/>
</dbReference>
<dbReference type="Gene3D" id="3.40.630.10">
    <property type="entry name" value="Zn peptidases"/>
    <property type="match status" value="1"/>
</dbReference>
<reference evidence="6" key="1">
    <citation type="submission" date="2020-04" db="EMBL/GenBank/DDBJ databases">
        <authorList>
            <person name="Zhang T."/>
        </authorList>
    </citation>
    <scope>NUCLEOTIDE SEQUENCE</scope>
    <source>
        <strain evidence="6">HKST-UBA11</strain>
    </source>
</reference>